<gene>
    <name evidence="1" type="ORF">J5837_10575</name>
</gene>
<dbReference type="Proteomes" id="UP000673447">
    <property type="component" value="Unassembled WGS sequence"/>
</dbReference>
<reference evidence="1" key="2">
    <citation type="submission" date="2021-03" db="EMBL/GenBank/DDBJ databases">
        <authorList>
            <person name="Cao W."/>
        </authorList>
    </citation>
    <scope>NUCLEOTIDE SEQUENCE</scope>
    <source>
        <strain evidence="1">110414</strain>
    </source>
</reference>
<protein>
    <submittedName>
        <fullName evidence="1">Uncharacterized protein</fullName>
    </submittedName>
</protein>
<comment type="caution">
    <text evidence="1">The sequence shown here is derived from an EMBL/GenBank/DDBJ whole genome shotgun (WGS) entry which is preliminary data.</text>
</comment>
<proteinExistence type="predicted"/>
<evidence type="ECO:0000313" key="2">
    <source>
        <dbReference type="Proteomes" id="UP000673447"/>
    </source>
</evidence>
<sequence length="200" mass="21800">MSLVLLAACATKSPVATARPSQCGYDKAAMLALDENAFDQDLSNGGGGWRKIANIAGCEVAAADLIAAYKKKHGLDKPILNWHEGQMRASAGQTERAIALLSSAKKNEVGQEAWNAYVDATVAFLRKDKPVLLAARERLMKVPTPDVLGPVKDGYVEVSMDNGQKMKMRWPMNIEVVDGLVTCFDRPYRQAYGSDCRPKQ</sequence>
<evidence type="ECO:0000313" key="1">
    <source>
        <dbReference type="EMBL" id="MBP3984857.1"/>
    </source>
</evidence>
<accession>A0A941AV64</accession>
<keyword evidence="2" id="KW-1185">Reference proteome</keyword>
<dbReference type="AlphaFoldDB" id="A0A941AV64"/>
<dbReference type="EMBL" id="JAGKTC010000002">
    <property type="protein sequence ID" value="MBP3984857.1"/>
    <property type="molecule type" value="Genomic_DNA"/>
</dbReference>
<organism evidence="1 2">
    <name type="scientific">Pseudoxanthomonas helianthi</name>
    <dbReference type="NCBI Taxonomy" id="1453541"/>
    <lineage>
        <taxon>Bacteria</taxon>
        <taxon>Pseudomonadati</taxon>
        <taxon>Pseudomonadota</taxon>
        <taxon>Gammaproteobacteria</taxon>
        <taxon>Lysobacterales</taxon>
        <taxon>Lysobacteraceae</taxon>
        <taxon>Pseudoxanthomonas</taxon>
    </lineage>
</organism>
<reference evidence="1" key="1">
    <citation type="journal article" date="2016" name="Int. J. Syst. Evol. Microbiol.">
        <title>Pseudoxanthomonas helianthi sp. nov., isolated from roots of Jerusalem artichoke (Helianthus tuberosus).</title>
        <authorList>
            <person name="Kittiwongwattana C."/>
            <person name="Thawai C."/>
        </authorList>
    </citation>
    <scope>NUCLEOTIDE SEQUENCE</scope>
    <source>
        <strain evidence="1">110414</strain>
    </source>
</reference>
<name>A0A941AV64_9GAMM</name>